<dbReference type="Pfam" id="PF25362">
    <property type="entry name" value="bPH_11"/>
    <property type="match status" value="1"/>
</dbReference>
<dbReference type="AlphaFoldDB" id="A0A060JMT9"/>
<gene>
    <name evidence="2" type="ORF">Rhola_00007400</name>
</gene>
<feature type="domain" description="PH" evidence="1">
    <location>
        <begin position="48"/>
        <end position="154"/>
    </location>
</feature>
<dbReference type="STRING" id="529884.Rhola_00007400"/>
<dbReference type="Proteomes" id="UP000067708">
    <property type="component" value="Chromosome"/>
</dbReference>
<protein>
    <recommendedName>
        <fullName evidence="1">PH domain-containing protein</fullName>
    </recommendedName>
</protein>
<dbReference type="EMBL" id="CP007490">
    <property type="protein sequence ID" value="AIC47544.1"/>
    <property type="molecule type" value="Genomic_DNA"/>
</dbReference>
<proteinExistence type="predicted"/>
<dbReference type="eggNOG" id="COG0505">
    <property type="taxonomic scope" value="Bacteria"/>
</dbReference>
<keyword evidence="3" id="KW-1185">Reference proteome</keyword>
<dbReference type="OrthoDB" id="3826692at2"/>
<dbReference type="HOGENOM" id="CLU_114150_1_1_11"/>
<sequence>MAKQSMAIISLVLFLLLAGLAIRAWRKRAAEQAAEFSAPLEALDFFGELLAQANAFYVATTRAANHLERINAYGLGARGISQVFVFTEGLLIVRKGERPLAIQRSNLVSVDFTQVAIDKAVERDGLISVSWIHEGVNLATQVRILEPSGRSAIANALEEIIGTNTKKRAAR</sequence>
<dbReference type="KEGG" id="rla:Rhola_00007400"/>
<evidence type="ECO:0000313" key="2">
    <source>
        <dbReference type="EMBL" id="AIC47544.1"/>
    </source>
</evidence>
<evidence type="ECO:0000259" key="1">
    <source>
        <dbReference type="Pfam" id="PF25362"/>
    </source>
</evidence>
<dbReference type="RefSeq" id="WP_051636251.1">
    <property type="nucleotide sequence ID" value="NZ_CP007490.1"/>
</dbReference>
<organism evidence="2 3">
    <name type="scientific">Rhodoluna lacicola</name>
    <dbReference type="NCBI Taxonomy" id="529884"/>
    <lineage>
        <taxon>Bacteria</taxon>
        <taxon>Bacillati</taxon>
        <taxon>Actinomycetota</taxon>
        <taxon>Actinomycetes</taxon>
        <taxon>Micrococcales</taxon>
        <taxon>Microbacteriaceae</taxon>
        <taxon>Luna cluster</taxon>
        <taxon>Luna-1 subcluster</taxon>
        <taxon>Rhodoluna</taxon>
    </lineage>
</organism>
<accession>A0A060JMT9</accession>
<name>A0A060JMT9_9MICO</name>
<reference evidence="2 3" key="1">
    <citation type="journal article" date="2014" name="Int. J. Syst. Evol. Microbiol.">
        <title>Rhodoluna lacicola gen. nov., sp. nov., a planktonic freshwater bacterium with stream-lined genome.</title>
        <authorList>
            <person name="Hahn M."/>
            <person name="Schmidt J."/>
            <person name="Taipale S.J."/>
            <person name="Doolittle W.F."/>
            <person name="Koll U."/>
        </authorList>
    </citation>
    <scope>NUCLEOTIDE SEQUENCE [LARGE SCALE GENOMIC DNA]</scope>
    <source>
        <strain evidence="2 3">MWH-Ta8</strain>
    </source>
</reference>
<dbReference type="InterPro" id="IPR057446">
    <property type="entry name" value="PH_bac"/>
</dbReference>
<evidence type="ECO:0000313" key="3">
    <source>
        <dbReference type="Proteomes" id="UP000067708"/>
    </source>
</evidence>